<sequence>MLWRAFHRNLVWCTPREVENIDTIVNGLMDCPGERIRREALVGVHRLIEAEGCLWRNGTQQFKDGDTVDVSDVVVHL</sequence>
<comment type="caution">
    <text evidence="1">The sequence shown here is derived from an EMBL/GenBank/DDBJ whole genome shotgun (WGS) entry which is preliminary data.</text>
</comment>
<organism evidence="1 2">
    <name type="scientific">Haloferax sulfurifontis ATCC BAA-897</name>
    <dbReference type="NCBI Taxonomy" id="662480"/>
    <lineage>
        <taxon>Archaea</taxon>
        <taxon>Methanobacteriati</taxon>
        <taxon>Methanobacteriota</taxon>
        <taxon>Stenosarchaea group</taxon>
        <taxon>Halobacteria</taxon>
        <taxon>Halobacteriales</taxon>
        <taxon>Haloferacaceae</taxon>
        <taxon>Haloferax</taxon>
    </lineage>
</organism>
<dbReference type="EMBL" id="AOLM01000018">
    <property type="protein sequence ID" value="ELZ93219.1"/>
    <property type="molecule type" value="Genomic_DNA"/>
</dbReference>
<evidence type="ECO:0000313" key="1">
    <source>
        <dbReference type="EMBL" id="ELZ93219.1"/>
    </source>
</evidence>
<evidence type="ECO:0000313" key="2">
    <source>
        <dbReference type="Proteomes" id="UP000011508"/>
    </source>
</evidence>
<dbReference type="AlphaFoldDB" id="M0ICN0"/>
<gene>
    <name evidence="1" type="ORF">C441_10036</name>
</gene>
<accession>M0ICN0</accession>
<dbReference type="Proteomes" id="UP000011508">
    <property type="component" value="Unassembled WGS sequence"/>
</dbReference>
<reference evidence="1 2" key="1">
    <citation type="journal article" date="2014" name="PLoS Genet.">
        <title>Phylogenetically driven sequencing of extremely halophilic archaea reveals strategies for static and dynamic osmo-response.</title>
        <authorList>
            <person name="Becker E.A."/>
            <person name="Seitzer P.M."/>
            <person name="Tritt A."/>
            <person name="Larsen D."/>
            <person name="Krusor M."/>
            <person name="Yao A.I."/>
            <person name="Wu D."/>
            <person name="Madern D."/>
            <person name="Eisen J.A."/>
            <person name="Darling A.E."/>
            <person name="Facciotti M.T."/>
        </authorList>
    </citation>
    <scope>NUCLEOTIDE SEQUENCE [LARGE SCALE GENOMIC DNA]</scope>
    <source>
        <strain evidence="1 2">ATCC BAA-897</strain>
    </source>
</reference>
<keyword evidence="2" id="KW-1185">Reference proteome</keyword>
<protein>
    <submittedName>
        <fullName evidence="1">Uncharacterized protein</fullName>
    </submittedName>
</protein>
<proteinExistence type="predicted"/>
<name>M0ICN0_9EURY</name>